<evidence type="ECO:0000313" key="2">
    <source>
        <dbReference type="Proteomes" id="UP000199170"/>
    </source>
</evidence>
<dbReference type="AlphaFoldDB" id="A0A1H3HXI5"/>
<dbReference type="Proteomes" id="UP000199170">
    <property type="component" value="Unassembled WGS sequence"/>
</dbReference>
<sequence length="442" mass="47391">MVAHVSYWLFGSPVPVVRHLSDRVQNASPMATLAEPAVLAAAKDALYPDIAERDDRYAVTETQFTVDSWGGWSVPDGIRERLRPYNAIRLHSGEPDLLGVGLPAGEVLDAAAASAPVVAVEAKGRSKTGSVDVARGIEQAHSRLSEVNLGYVAAPADSVTETTRSLARELNVGVVGVAGTDAATVIEPPRVTGAGAFSTGVEAVRFQARTHRLTDGSFPVNHPKNYLGYALALAAEGDTAATYEEHVIRLTADGRRGAILLGLVEDGARERLTHLGSEVVRFARSRHGSVEAALSAFDEWTGKSTRFTELAPRWAQLARSVTMQYEPTRLIVDALESLHEDGVRPATLPTVATAACRINRPLAVEVFFTADGRDDVLARDGTLRRDALDRPAVYKSGLHFQYKAQLYHVGLLTARGTDDKAAALDDPWALEHPVGPGSAERS</sequence>
<dbReference type="EMBL" id="FNPB01000008">
    <property type="protein sequence ID" value="SDY20092.1"/>
    <property type="molecule type" value="Genomic_DNA"/>
</dbReference>
<evidence type="ECO:0000313" key="1">
    <source>
        <dbReference type="EMBL" id="SDY20092.1"/>
    </source>
</evidence>
<gene>
    <name evidence="1" type="ORF">SAMN04487946_108116</name>
</gene>
<name>A0A1H3HXI5_9EURY</name>
<protein>
    <submittedName>
        <fullName evidence="1">Uncharacterized protein</fullName>
    </submittedName>
</protein>
<organism evidence="1 2">
    <name type="scientific">Halobellus clavatus</name>
    <dbReference type="NCBI Taxonomy" id="660517"/>
    <lineage>
        <taxon>Archaea</taxon>
        <taxon>Methanobacteriati</taxon>
        <taxon>Methanobacteriota</taxon>
        <taxon>Stenosarchaea group</taxon>
        <taxon>Halobacteria</taxon>
        <taxon>Halobacteriales</taxon>
        <taxon>Haloferacaceae</taxon>
        <taxon>Halobellus</taxon>
    </lineage>
</organism>
<reference evidence="2" key="1">
    <citation type="submission" date="2016-10" db="EMBL/GenBank/DDBJ databases">
        <authorList>
            <person name="Varghese N."/>
            <person name="Submissions S."/>
        </authorList>
    </citation>
    <scope>NUCLEOTIDE SEQUENCE [LARGE SCALE GENOMIC DNA]</scope>
    <source>
        <strain evidence="2">CGMCC 1.10118</strain>
    </source>
</reference>
<accession>A0A1H3HXI5</accession>
<keyword evidence="2" id="KW-1185">Reference proteome</keyword>
<dbReference type="STRING" id="660517.SAMN04487946_108116"/>
<proteinExistence type="predicted"/>